<sequence length="202" mass="21164">MLRHRAAALVTVTAVFFLGACDGSSGSSAPPASTSATSAPTATSTAPAPEVTPTSTAVTSTVEAPTPDSPAGPDASVVENILQTTWASLGDPGAELDLSPVLTGTALEDVQNQRQEWIINEWHQEGMARIVSTEIEHTADPAVVLARVCVDSAGVEVKDENGATVNSDIPPEEQRSLMLATFSLVEGRWKLAERQFPDDPRC</sequence>
<evidence type="ECO:0000313" key="3">
    <source>
        <dbReference type="EMBL" id="MFC6147364.1"/>
    </source>
</evidence>
<name>A0ABW1QD75_9CORY</name>
<evidence type="ECO:0000313" key="4">
    <source>
        <dbReference type="Proteomes" id="UP001596244"/>
    </source>
</evidence>
<feature type="compositionally biased region" description="Low complexity" evidence="1">
    <location>
        <begin position="27"/>
        <end position="66"/>
    </location>
</feature>
<proteinExistence type="predicted"/>
<evidence type="ECO:0000256" key="2">
    <source>
        <dbReference type="SAM" id="SignalP"/>
    </source>
</evidence>
<keyword evidence="4" id="KW-1185">Reference proteome</keyword>
<feature type="region of interest" description="Disordered" evidence="1">
    <location>
        <begin position="26"/>
        <end position="75"/>
    </location>
</feature>
<gene>
    <name evidence="3" type="ORF">ACFPUZ_11190</name>
</gene>
<accession>A0ABW1QD75</accession>
<feature type="chain" id="PRO_5046753629" description="Secreted protein" evidence="2">
    <location>
        <begin position="21"/>
        <end position="202"/>
    </location>
</feature>
<comment type="caution">
    <text evidence="3">The sequence shown here is derived from an EMBL/GenBank/DDBJ whole genome shotgun (WGS) entry which is preliminary data.</text>
</comment>
<dbReference type="PROSITE" id="PS51257">
    <property type="entry name" value="PROKAR_LIPOPROTEIN"/>
    <property type="match status" value="1"/>
</dbReference>
<protein>
    <recommendedName>
        <fullName evidence="5">Secreted protein</fullName>
    </recommendedName>
</protein>
<dbReference type="Proteomes" id="UP001596244">
    <property type="component" value="Unassembled WGS sequence"/>
</dbReference>
<reference evidence="4" key="1">
    <citation type="journal article" date="2019" name="Int. J. Syst. Evol. Microbiol.">
        <title>The Global Catalogue of Microorganisms (GCM) 10K type strain sequencing project: providing services to taxonomists for standard genome sequencing and annotation.</title>
        <authorList>
            <consortium name="The Broad Institute Genomics Platform"/>
            <consortium name="The Broad Institute Genome Sequencing Center for Infectious Disease"/>
            <person name="Wu L."/>
            <person name="Ma J."/>
        </authorList>
    </citation>
    <scope>NUCLEOTIDE SEQUENCE [LARGE SCALE GENOMIC DNA]</scope>
    <source>
        <strain evidence="4">CCUG 51943</strain>
    </source>
</reference>
<keyword evidence="2" id="KW-0732">Signal</keyword>
<dbReference type="RefSeq" id="WP_377001978.1">
    <property type="nucleotide sequence ID" value="NZ_JBHSQE010000009.1"/>
</dbReference>
<evidence type="ECO:0008006" key="5">
    <source>
        <dbReference type="Google" id="ProtNLM"/>
    </source>
</evidence>
<evidence type="ECO:0000256" key="1">
    <source>
        <dbReference type="SAM" id="MobiDB-lite"/>
    </source>
</evidence>
<dbReference type="EMBL" id="JBHSQE010000009">
    <property type="protein sequence ID" value="MFC6147364.1"/>
    <property type="molecule type" value="Genomic_DNA"/>
</dbReference>
<organism evidence="3 4">
    <name type="scientific">Corynebacterium nasicanis</name>
    <dbReference type="NCBI Taxonomy" id="1448267"/>
    <lineage>
        <taxon>Bacteria</taxon>
        <taxon>Bacillati</taxon>
        <taxon>Actinomycetota</taxon>
        <taxon>Actinomycetes</taxon>
        <taxon>Mycobacteriales</taxon>
        <taxon>Corynebacteriaceae</taxon>
        <taxon>Corynebacterium</taxon>
    </lineage>
</organism>
<feature type="signal peptide" evidence="2">
    <location>
        <begin position="1"/>
        <end position="20"/>
    </location>
</feature>